<reference evidence="2" key="1">
    <citation type="journal article" date="2017" name="Int. J. Syst. Evol. Microbiol.">
        <title>Notoacmeibacter marinus gen. nov., sp. nov., isolated from the gut of a limpet and proposal of Notoacmeibacteraceae fam. nov. in the order Rhizobiales of the class Alphaproteobacteria.</title>
        <authorList>
            <person name="Huang Z."/>
            <person name="Guo F."/>
            <person name="Lai Q."/>
        </authorList>
    </citation>
    <scope>NUCLEOTIDE SEQUENCE [LARGE SCALE GENOMIC DNA]</scope>
    <source>
        <strain evidence="2">XMTR2A4</strain>
    </source>
</reference>
<dbReference type="Proteomes" id="UP000215405">
    <property type="component" value="Unassembled WGS sequence"/>
</dbReference>
<dbReference type="AlphaFoldDB" id="A0A231V3U3"/>
<accession>A0A231V3U3</accession>
<keyword evidence="2" id="KW-1185">Reference proteome</keyword>
<evidence type="ECO:0000313" key="1">
    <source>
        <dbReference type="EMBL" id="OXT02848.1"/>
    </source>
</evidence>
<dbReference type="Pfam" id="PF21983">
    <property type="entry name" value="NikA-like"/>
    <property type="match status" value="1"/>
</dbReference>
<gene>
    <name evidence="1" type="ORF">B7H23_01375</name>
</gene>
<evidence type="ECO:0000313" key="2">
    <source>
        <dbReference type="Proteomes" id="UP000215405"/>
    </source>
</evidence>
<comment type="caution">
    <text evidence="1">The sequence shown here is derived from an EMBL/GenBank/DDBJ whole genome shotgun (WGS) entry which is preliminary data.</text>
</comment>
<name>A0A231V3U3_9HYPH</name>
<organism evidence="1 2">
    <name type="scientific">Notoacmeibacter marinus</name>
    <dbReference type="NCBI Taxonomy" id="1876515"/>
    <lineage>
        <taxon>Bacteria</taxon>
        <taxon>Pseudomonadati</taxon>
        <taxon>Pseudomonadota</taxon>
        <taxon>Alphaproteobacteria</taxon>
        <taxon>Hyphomicrobiales</taxon>
        <taxon>Notoacmeibacteraceae</taxon>
        <taxon>Notoacmeibacter</taxon>
    </lineage>
</organism>
<dbReference type="EMBL" id="NBYO01000001">
    <property type="protein sequence ID" value="OXT02848.1"/>
    <property type="molecule type" value="Genomic_DNA"/>
</dbReference>
<protein>
    <submittedName>
        <fullName evidence="1">Uncharacterized protein</fullName>
    </submittedName>
</protein>
<dbReference type="InterPro" id="IPR053842">
    <property type="entry name" value="NikA-like"/>
</dbReference>
<proteinExistence type="predicted"/>
<sequence>MTIRLTPEEHAKLTDAAKGVSISAYIRKQLFGDGASLRKTRARVPVKDQAALAQILGKLGQSRIANNLNQIAYQANCGSLMMDPQTEEEIKLACAKIAWMRVQLIEALGLRAKGQ</sequence>